<evidence type="ECO:0000313" key="2">
    <source>
        <dbReference type="EMBL" id="KZV84876.1"/>
    </source>
</evidence>
<dbReference type="Pfam" id="PF20415">
    <property type="entry name" value="DUF6699"/>
    <property type="match status" value="1"/>
</dbReference>
<dbReference type="AlphaFoldDB" id="A0A165GNM1"/>
<keyword evidence="4" id="KW-1185">Reference proteome</keyword>
<accession>A0A165GNM1</accession>
<proteinExistence type="predicted"/>
<protein>
    <recommendedName>
        <fullName evidence="1">DUF6699 domain-containing protein</fullName>
    </recommendedName>
</protein>
<dbReference type="EMBL" id="KV426208">
    <property type="protein sequence ID" value="KZV84876.1"/>
    <property type="molecule type" value="Genomic_DNA"/>
</dbReference>
<sequence>MADDLGVWAAGDGYGPVLPQQMLYQLRATLRIHPVLEGKRKDFHLAFDIRTGEAGALNNNSNVRSAQELGPLRDAPATHPRVEQLYLITNKSPWYTLVENKKGVTVGDVISQITVDYRKYVTEWEWTQLSAFVQERMRRAAITAEQEEHDAYYTAGRPAPPAPPAGAIIPSEGRAYRRFLWLKENTWLEVLTHDDKLVEHRFGFKAPDCLVMVMSG</sequence>
<dbReference type="OrthoDB" id="3333333at2759"/>
<reference evidence="3 4" key="1">
    <citation type="journal article" date="2016" name="Mol. Biol. Evol.">
        <title>Comparative Genomics of Early-Diverging Mushroom-Forming Fungi Provides Insights into the Origins of Lignocellulose Decay Capabilities.</title>
        <authorList>
            <person name="Nagy L.G."/>
            <person name="Riley R."/>
            <person name="Tritt A."/>
            <person name="Adam C."/>
            <person name="Daum C."/>
            <person name="Floudas D."/>
            <person name="Sun H."/>
            <person name="Yadav J.S."/>
            <person name="Pangilinan J."/>
            <person name="Larsson K.H."/>
            <person name="Matsuura K."/>
            <person name="Barry K."/>
            <person name="Labutti K."/>
            <person name="Kuo R."/>
            <person name="Ohm R.A."/>
            <person name="Bhattacharya S.S."/>
            <person name="Shirouzu T."/>
            <person name="Yoshinaga Y."/>
            <person name="Martin F.M."/>
            <person name="Grigoriev I.V."/>
            <person name="Hibbett D.S."/>
        </authorList>
    </citation>
    <scope>NUCLEOTIDE SEQUENCE [LARGE SCALE GENOMIC DNA]</scope>
    <source>
        <strain evidence="3 4">HHB12029</strain>
    </source>
</reference>
<name>A0A165GNM1_EXIGL</name>
<dbReference type="EMBL" id="KV426040">
    <property type="protein sequence ID" value="KZV90781.1"/>
    <property type="molecule type" value="Genomic_DNA"/>
</dbReference>
<evidence type="ECO:0000313" key="3">
    <source>
        <dbReference type="EMBL" id="KZV90781.1"/>
    </source>
</evidence>
<organism evidence="3 4">
    <name type="scientific">Exidia glandulosa HHB12029</name>
    <dbReference type="NCBI Taxonomy" id="1314781"/>
    <lineage>
        <taxon>Eukaryota</taxon>
        <taxon>Fungi</taxon>
        <taxon>Dikarya</taxon>
        <taxon>Basidiomycota</taxon>
        <taxon>Agaricomycotina</taxon>
        <taxon>Agaricomycetes</taxon>
        <taxon>Auriculariales</taxon>
        <taxon>Exidiaceae</taxon>
        <taxon>Exidia</taxon>
    </lineage>
</organism>
<dbReference type="InterPro" id="IPR046522">
    <property type="entry name" value="DUF6699"/>
</dbReference>
<dbReference type="Proteomes" id="UP000077266">
    <property type="component" value="Unassembled WGS sequence"/>
</dbReference>
<evidence type="ECO:0000313" key="4">
    <source>
        <dbReference type="Proteomes" id="UP000077266"/>
    </source>
</evidence>
<gene>
    <name evidence="2" type="ORF">EXIGLDRAFT_654625</name>
    <name evidence="3" type="ORF">EXIGLDRAFT_676680</name>
</gene>
<feature type="domain" description="DUF6699" evidence="1">
    <location>
        <begin position="46"/>
        <end position="193"/>
    </location>
</feature>
<evidence type="ECO:0000259" key="1">
    <source>
        <dbReference type="Pfam" id="PF20415"/>
    </source>
</evidence>